<sequence length="20" mass="2611">MGWEIRKFPLFVNFWMCHIR</sequence>
<proteinExistence type="predicted"/>
<evidence type="ECO:0000313" key="1">
    <source>
        <dbReference type="EMBL" id="JAE17479.1"/>
    </source>
</evidence>
<protein>
    <submittedName>
        <fullName evidence="1">Uncharacterized protein</fullName>
    </submittedName>
</protein>
<dbReference type="AlphaFoldDB" id="A0A0A9G1W2"/>
<reference evidence="1" key="2">
    <citation type="journal article" date="2015" name="Data Brief">
        <title>Shoot transcriptome of the giant reed, Arundo donax.</title>
        <authorList>
            <person name="Barrero R.A."/>
            <person name="Guerrero F.D."/>
            <person name="Moolhuijzen P."/>
            <person name="Goolsby J.A."/>
            <person name="Tidwell J."/>
            <person name="Bellgard S.E."/>
            <person name="Bellgard M.I."/>
        </authorList>
    </citation>
    <scope>NUCLEOTIDE SEQUENCE</scope>
    <source>
        <tissue evidence="1">Shoot tissue taken approximately 20 cm above the soil surface</tissue>
    </source>
</reference>
<dbReference type="EMBL" id="GBRH01180417">
    <property type="protein sequence ID" value="JAE17479.1"/>
    <property type="molecule type" value="Transcribed_RNA"/>
</dbReference>
<name>A0A0A9G1W2_ARUDO</name>
<organism evidence="1">
    <name type="scientific">Arundo donax</name>
    <name type="common">Giant reed</name>
    <name type="synonym">Donax arundinaceus</name>
    <dbReference type="NCBI Taxonomy" id="35708"/>
    <lineage>
        <taxon>Eukaryota</taxon>
        <taxon>Viridiplantae</taxon>
        <taxon>Streptophyta</taxon>
        <taxon>Embryophyta</taxon>
        <taxon>Tracheophyta</taxon>
        <taxon>Spermatophyta</taxon>
        <taxon>Magnoliopsida</taxon>
        <taxon>Liliopsida</taxon>
        <taxon>Poales</taxon>
        <taxon>Poaceae</taxon>
        <taxon>PACMAD clade</taxon>
        <taxon>Arundinoideae</taxon>
        <taxon>Arundineae</taxon>
        <taxon>Arundo</taxon>
    </lineage>
</organism>
<reference evidence="1" key="1">
    <citation type="submission" date="2014-09" db="EMBL/GenBank/DDBJ databases">
        <authorList>
            <person name="Magalhaes I.L.F."/>
            <person name="Oliveira U."/>
            <person name="Santos F.R."/>
            <person name="Vidigal T.H.D.A."/>
            <person name="Brescovit A.D."/>
            <person name="Santos A.J."/>
        </authorList>
    </citation>
    <scope>NUCLEOTIDE SEQUENCE</scope>
    <source>
        <tissue evidence="1">Shoot tissue taken approximately 20 cm above the soil surface</tissue>
    </source>
</reference>
<accession>A0A0A9G1W2</accession>